<proteinExistence type="predicted"/>
<keyword evidence="2" id="KW-1185">Reference proteome</keyword>
<dbReference type="Proteomes" id="UP000667650">
    <property type="component" value="Unassembled WGS sequence"/>
</dbReference>
<evidence type="ECO:0000313" key="1">
    <source>
        <dbReference type="EMBL" id="NAY90940.1"/>
    </source>
</evidence>
<organism evidence="1 2">
    <name type="scientific">Flagellimonas ochracea</name>
    <dbReference type="NCBI Taxonomy" id="2696472"/>
    <lineage>
        <taxon>Bacteria</taxon>
        <taxon>Pseudomonadati</taxon>
        <taxon>Bacteroidota</taxon>
        <taxon>Flavobacteriia</taxon>
        <taxon>Flavobacteriales</taxon>
        <taxon>Flavobacteriaceae</taxon>
        <taxon>Flagellimonas</taxon>
    </lineage>
</organism>
<reference evidence="1" key="1">
    <citation type="submission" date="2020-01" db="EMBL/GenBank/DDBJ databases">
        <title>Muricauda ochracea sp. nov., isolated from a tidal flat of Garorim bay in Korea.</title>
        <authorList>
            <person name="Kim D."/>
            <person name="Yoo Y."/>
            <person name="Kim J.-J."/>
        </authorList>
    </citation>
    <scope>NUCLEOTIDE SEQUENCE</scope>
    <source>
        <strain evidence="1">JGD-17</strain>
    </source>
</reference>
<dbReference type="EMBL" id="JAAABI010000001">
    <property type="protein sequence ID" value="NAY90940.1"/>
    <property type="molecule type" value="Genomic_DNA"/>
</dbReference>
<name>A0A964WWG1_9FLAO</name>
<accession>A0A964WWG1</accession>
<protein>
    <submittedName>
        <fullName evidence="1">Uncharacterized protein</fullName>
    </submittedName>
</protein>
<gene>
    <name evidence="1" type="ORF">GTQ34_03325</name>
</gene>
<comment type="caution">
    <text evidence="1">The sequence shown here is derived from an EMBL/GenBank/DDBJ whole genome shotgun (WGS) entry which is preliminary data.</text>
</comment>
<sequence>MKSVIPKIYSLFFMGLTFFVLQSCSEDAENGNIEQELTQTEVQTIMETDQVTGVADSALAELYAGNGMSGKVAKSNDCYAAEYTENGFTATFNNCVLNGTENVNGTLTVVYEVGGEAASFTANYEDFYVGTIKVNGTRTYVIAGEMTGNSISFSVTSDVSVEFEDGETIAETGTKTFTFTFGEDLQSSSFGLSGSWTVQADGNTYMVETLEDLQGSLSCQYLTSGSMEISKNGLQVAVDFGDGECDDTATVTYPNGATEEITL</sequence>
<dbReference type="AlphaFoldDB" id="A0A964WWG1"/>
<dbReference type="RefSeq" id="WP_166522333.1">
    <property type="nucleotide sequence ID" value="NZ_JAAABI010000001.1"/>
</dbReference>
<dbReference type="PROSITE" id="PS51257">
    <property type="entry name" value="PROKAR_LIPOPROTEIN"/>
    <property type="match status" value="1"/>
</dbReference>
<evidence type="ECO:0000313" key="2">
    <source>
        <dbReference type="Proteomes" id="UP000667650"/>
    </source>
</evidence>